<dbReference type="Pfam" id="PF05183">
    <property type="entry name" value="RdRP"/>
    <property type="match status" value="1"/>
</dbReference>
<feature type="domain" description="RDRP core" evidence="1">
    <location>
        <begin position="16"/>
        <end position="412"/>
    </location>
</feature>
<reference evidence="2" key="1">
    <citation type="journal article" date="2021" name="Proc. Natl. Acad. Sci. U.S.A.">
        <title>A Catalog of Tens of Thousands of Viruses from Human Metagenomes Reveals Hidden Associations with Chronic Diseases.</title>
        <authorList>
            <person name="Tisza M.J."/>
            <person name="Buck C.B."/>
        </authorList>
    </citation>
    <scope>NUCLEOTIDE SEQUENCE</scope>
    <source>
        <strain evidence="2">CtOZu12</strain>
    </source>
</reference>
<dbReference type="InterPro" id="IPR057596">
    <property type="entry name" value="RDRP_core"/>
</dbReference>
<dbReference type="GO" id="GO:0003968">
    <property type="term" value="F:RNA-directed RNA polymerase activity"/>
    <property type="evidence" value="ECO:0007669"/>
    <property type="project" value="InterPro"/>
</dbReference>
<organism evidence="2">
    <name type="scientific">Bacteriophage sp</name>
    <dbReference type="NCBI Taxonomy" id="38018"/>
    <lineage>
        <taxon>Viruses</taxon>
    </lineage>
</organism>
<name>A0A8D9UHG3_9VIRU</name>
<proteinExistence type="predicted"/>
<evidence type="ECO:0000313" key="2">
    <source>
        <dbReference type="EMBL" id="DAD55558.1"/>
    </source>
</evidence>
<evidence type="ECO:0000259" key="1">
    <source>
        <dbReference type="Pfam" id="PF05183"/>
    </source>
</evidence>
<accession>A0A8D9UHG3</accession>
<dbReference type="EMBL" id="BK029940">
    <property type="protein sequence ID" value="DAD55558.1"/>
    <property type="molecule type" value="Genomic_DNA"/>
</dbReference>
<protein>
    <submittedName>
        <fullName evidence="2">RNA dependent RNA polymerase</fullName>
    </submittedName>
</protein>
<sequence length="569" mass="66394">MMYIPEYITVTMDSVKEYEKIYKKGFVFNGKTYKRLSCSASQARVSTVVFCEETIKTELKRRLDNGRDLNHPLAPSKYNAYFGLYSSATKEVTKPRFCVVPDYLENKMVDVDFIIEQPIDQDDIIEPRTIDIEFNRFDGSGLISPQMAEQWGKDLGEDYTPCQFCIRYAFTKGMVNEFDFIEWCKEENNGNYLIKDVYGKIRDLREIDVILTEGQVKLWDSWDSQESLEENGDKNGIYFGVTKYTPREDKKVLTMNYQFLQTLNLSDEDIKTLCQDTVDYISGVSGDNVYYTLLYLMGDSYDKERISKFMSNSEDYWLKSLILNQTLINDKYSKEKIRDLIAKRIQLACLGKINCEGNFSVIVPDSYGLMQWITGQKVTGLLKEREFYMNYWAKKDEERIACARSPMTHFSEWYIAKNKYKLDKDYRYNFSSEEVIDRNMGMSDEEVVRKIEKYFKFSYTGMITNIHGIYTMNFSGSDFDMDIAANLVRPEVINGKFPNQRVVTYQPKKPHKKIFTEDDLFFTDTFSFGTRIGQITNVSTTFCALIANFEKGTPERNLLEDRVKMCCGS</sequence>